<dbReference type="GO" id="GO:0007166">
    <property type="term" value="P:cell surface receptor signaling pathway"/>
    <property type="evidence" value="ECO:0007669"/>
    <property type="project" value="InterPro"/>
</dbReference>
<organism evidence="8 9">
    <name type="scientific">Oryctes borbonicus</name>
    <dbReference type="NCBI Taxonomy" id="1629725"/>
    <lineage>
        <taxon>Eukaryota</taxon>
        <taxon>Metazoa</taxon>
        <taxon>Ecdysozoa</taxon>
        <taxon>Arthropoda</taxon>
        <taxon>Hexapoda</taxon>
        <taxon>Insecta</taxon>
        <taxon>Pterygota</taxon>
        <taxon>Neoptera</taxon>
        <taxon>Endopterygota</taxon>
        <taxon>Coleoptera</taxon>
        <taxon>Polyphaga</taxon>
        <taxon>Scarabaeiformia</taxon>
        <taxon>Scarabaeidae</taxon>
        <taxon>Dynastinae</taxon>
        <taxon>Oryctes</taxon>
    </lineage>
</organism>
<dbReference type="CDD" id="cd15039">
    <property type="entry name" value="7tmB3_Methuselah-like"/>
    <property type="match status" value="1"/>
</dbReference>
<keyword evidence="3 5" id="KW-1133">Transmembrane helix</keyword>
<evidence type="ECO:0000259" key="7">
    <source>
        <dbReference type="PROSITE" id="PS50261"/>
    </source>
</evidence>
<feature type="chain" id="PRO_5006668419" description="G-protein coupled receptors family 2 profile 2 domain-containing protein" evidence="6">
    <location>
        <begin position="21"/>
        <end position="354"/>
    </location>
</feature>
<keyword evidence="6" id="KW-0732">Signal</keyword>
<dbReference type="PANTHER" id="PTHR46953:SF1">
    <property type="entry name" value="G-PROTEIN COUPLED RECEPTOR MTH-LIKE 1-RELATED"/>
    <property type="match status" value="1"/>
</dbReference>
<dbReference type="GO" id="GO:0004930">
    <property type="term" value="F:G protein-coupled receptor activity"/>
    <property type="evidence" value="ECO:0007669"/>
    <property type="project" value="InterPro"/>
</dbReference>
<keyword evidence="2 5" id="KW-0812">Transmembrane</keyword>
<keyword evidence="9" id="KW-1185">Reference proteome</keyword>
<reference evidence="8 9" key="1">
    <citation type="submission" date="2015-09" db="EMBL/GenBank/DDBJ databases">
        <title>Draft genome of the scarab beetle Oryctes borbonicus.</title>
        <authorList>
            <person name="Meyer J.M."/>
            <person name="Markov G.V."/>
            <person name="Baskaran P."/>
            <person name="Herrmann M."/>
            <person name="Sommer R.J."/>
            <person name="Roedelsperger C."/>
        </authorList>
    </citation>
    <scope>NUCLEOTIDE SEQUENCE [LARGE SCALE GENOMIC DNA]</scope>
    <source>
        <strain evidence="8">OB123</strain>
        <tissue evidence="8">Whole animal</tissue>
    </source>
</reference>
<feature type="non-terminal residue" evidence="8">
    <location>
        <position position="1"/>
    </location>
</feature>
<protein>
    <recommendedName>
        <fullName evidence="7">G-protein coupled receptors family 2 profile 2 domain-containing protein</fullName>
    </recommendedName>
</protein>
<dbReference type="OrthoDB" id="6082634at2759"/>
<evidence type="ECO:0000256" key="6">
    <source>
        <dbReference type="SAM" id="SignalP"/>
    </source>
</evidence>
<dbReference type="PROSITE" id="PS50261">
    <property type="entry name" value="G_PROTEIN_RECEP_F2_4"/>
    <property type="match status" value="1"/>
</dbReference>
<evidence type="ECO:0000313" key="8">
    <source>
        <dbReference type="EMBL" id="KRT83071.1"/>
    </source>
</evidence>
<dbReference type="InterPro" id="IPR000832">
    <property type="entry name" value="GPCR_2_secretin-like"/>
</dbReference>
<evidence type="ECO:0000256" key="4">
    <source>
        <dbReference type="ARBA" id="ARBA00023136"/>
    </source>
</evidence>
<comment type="subcellular location">
    <subcellularLocation>
        <location evidence="1">Membrane</location>
        <topology evidence="1">Multi-pass membrane protein</topology>
    </subcellularLocation>
</comment>
<evidence type="ECO:0000256" key="5">
    <source>
        <dbReference type="SAM" id="Phobius"/>
    </source>
</evidence>
<feature type="domain" description="G-protein coupled receptors family 2 profile 2" evidence="7">
    <location>
        <begin position="112"/>
        <end position="354"/>
    </location>
</feature>
<dbReference type="Gene3D" id="1.20.1070.10">
    <property type="entry name" value="Rhodopsin 7-helix transmembrane proteins"/>
    <property type="match status" value="1"/>
</dbReference>
<dbReference type="Pfam" id="PF00002">
    <property type="entry name" value="7tm_2"/>
    <property type="match status" value="1"/>
</dbReference>
<evidence type="ECO:0000256" key="3">
    <source>
        <dbReference type="ARBA" id="ARBA00022989"/>
    </source>
</evidence>
<keyword evidence="4 5" id="KW-0472">Membrane</keyword>
<feature type="transmembrane region" description="Helical" evidence="5">
    <location>
        <begin position="177"/>
        <end position="196"/>
    </location>
</feature>
<accession>A0A0T6B6U3</accession>
<feature type="transmembrane region" description="Helical" evidence="5">
    <location>
        <begin position="217"/>
        <end position="239"/>
    </location>
</feature>
<dbReference type="AlphaFoldDB" id="A0A0T6B6U3"/>
<feature type="transmembrane region" description="Helical" evidence="5">
    <location>
        <begin position="313"/>
        <end position="332"/>
    </location>
</feature>
<proteinExistence type="predicted"/>
<dbReference type="GO" id="GO:0016020">
    <property type="term" value="C:membrane"/>
    <property type="evidence" value="ECO:0007669"/>
    <property type="project" value="UniProtKB-SubCell"/>
</dbReference>
<dbReference type="PANTHER" id="PTHR46953">
    <property type="entry name" value="G-PROTEIN COUPLED RECEPTOR MTH-LIKE 1-RELATED"/>
    <property type="match status" value="1"/>
</dbReference>
<dbReference type="InterPro" id="IPR052808">
    <property type="entry name" value="GPCR_Mth-like"/>
</dbReference>
<evidence type="ECO:0000313" key="9">
    <source>
        <dbReference type="Proteomes" id="UP000051574"/>
    </source>
</evidence>
<name>A0A0T6B6U3_9SCAR</name>
<feature type="transmembrane region" description="Helical" evidence="5">
    <location>
        <begin position="114"/>
        <end position="137"/>
    </location>
</feature>
<sequence length="354" mass="39929">TGNMMIIITLLVFSSVSINAEESACCAGTNIINENGTCYDGSKIKIASTACEYRLMLGKDQFTIAKNGSLVELIGLDEFISPDRFCLAKFEPTRENVSVICFTDTSGGGGGIHFAKVICSLISVFFLLITILVFLLVPKLRDLQGKCILNSMIGLITAFMSLSVIQLHGTFERPACLFWAFTVYFTFLVAFFWLNVVAINMWKKTVVPTLFHKSDEFWYVLYFIYGYGGPLIFLTSSIITHNVEGNHIKPGFGDGVCFLNAPLPLWSYFYGPIAVLVVMNLILFIWSTIALWRDLSEQSPRIKKLKYKCLLTLKLCLIMGVPWLFEVISFSLENVHRYLDYLWNLTDYLNTLQG</sequence>
<feature type="non-terminal residue" evidence="8">
    <location>
        <position position="354"/>
    </location>
</feature>
<evidence type="ECO:0000256" key="2">
    <source>
        <dbReference type="ARBA" id="ARBA00022692"/>
    </source>
</evidence>
<comment type="caution">
    <text evidence="8">The sequence shown here is derived from an EMBL/GenBank/DDBJ whole genome shotgun (WGS) entry which is preliminary data.</text>
</comment>
<feature type="transmembrane region" description="Helical" evidence="5">
    <location>
        <begin position="149"/>
        <end position="171"/>
    </location>
</feature>
<dbReference type="Proteomes" id="UP000051574">
    <property type="component" value="Unassembled WGS sequence"/>
</dbReference>
<feature type="signal peptide" evidence="6">
    <location>
        <begin position="1"/>
        <end position="20"/>
    </location>
</feature>
<evidence type="ECO:0000256" key="1">
    <source>
        <dbReference type="ARBA" id="ARBA00004141"/>
    </source>
</evidence>
<dbReference type="InterPro" id="IPR017981">
    <property type="entry name" value="GPCR_2-like_7TM"/>
</dbReference>
<feature type="transmembrane region" description="Helical" evidence="5">
    <location>
        <begin position="268"/>
        <end position="292"/>
    </location>
</feature>
<gene>
    <name evidence="8" type="ORF">AMK59_3860</name>
</gene>
<dbReference type="EMBL" id="LJIG01009442">
    <property type="protein sequence ID" value="KRT83071.1"/>
    <property type="molecule type" value="Genomic_DNA"/>
</dbReference>